<dbReference type="InterPro" id="IPR004358">
    <property type="entry name" value="Sig_transdc_His_kin-like_C"/>
</dbReference>
<gene>
    <name evidence="6" type="ORF">AVDCRST_MAG38-1286</name>
</gene>
<keyword evidence="3" id="KW-0808">Transferase</keyword>
<name>A0A6J4RFC0_9ACTN</name>
<dbReference type="InterPro" id="IPR036890">
    <property type="entry name" value="HATPase_C_sf"/>
</dbReference>
<keyword evidence="3" id="KW-0418">Kinase</keyword>
<feature type="non-terminal residue" evidence="6">
    <location>
        <position position="1"/>
    </location>
</feature>
<comment type="catalytic activity">
    <reaction evidence="1">
        <text>ATP + protein L-histidine = ADP + protein N-phospho-L-histidine.</text>
        <dbReference type="EC" id="2.7.13.3"/>
    </reaction>
</comment>
<organism evidence="6">
    <name type="scientific">uncultured Solirubrobacteraceae bacterium</name>
    <dbReference type="NCBI Taxonomy" id="1162706"/>
    <lineage>
        <taxon>Bacteria</taxon>
        <taxon>Bacillati</taxon>
        <taxon>Actinomycetota</taxon>
        <taxon>Thermoleophilia</taxon>
        <taxon>Solirubrobacterales</taxon>
        <taxon>Solirubrobacteraceae</taxon>
        <taxon>environmental samples</taxon>
    </lineage>
</organism>
<evidence type="ECO:0000256" key="2">
    <source>
        <dbReference type="ARBA" id="ARBA00012438"/>
    </source>
</evidence>
<evidence type="ECO:0000256" key="4">
    <source>
        <dbReference type="ARBA" id="ARBA00023012"/>
    </source>
</evidence>
<dbReference type="SUPFAM" id="SSF55874">
    <property type="entry name" value="ATPase domain of HSP90 chaperone/DNA topoisomerase II/histidine kinase"/>
    <property type="match status" value="1"/>
</dbReference>
<dbReference type="AlphaFoldDB" id="A0A6J4RFC0"/>
<protein>
    <recommendedName>
        <fullName evidence="2">histidine kinase</fullName>
        <ecNumber evidence="2">2.7.13.3</ecNumber>
    </recommendedName>
</protein>
<dbReference type="PRINTS" id="PR00344">
    <property type="entry name" value="BCTRLSENSOR"/>
</dbReference>
<keyword evidence="4" id="KW-0902">Two-component regulatory system</keyword>
<dbReference type="GO" id="GO:0000160">
    <property type="term" value="P:phosphorelay signal transduction system"/>
    <property type="evidence" value="ECO:0007669"/>
    <property type="project" value="UniProtKB-KW"/>
</dbReference>
<evidence type="ECO:0000313" key="6">
    <source>
        <dbReference type="EMBL" id="CAA9471212.1"/>
    </source>
</evidence>
<dbReference type="GO" id="GO:0004673">
    <property type="term" value="F:protein histidine kinase activity"/>
    <property type="evidence" value="ECO:0007669"/>
    <property type="project" value="UniProtKB-EC"/>
</dbReference>
<dbReference type="EC" id="2.7.13.3" evidence="2"/>
<dbReference type="InterPro" id="IPR003594">
    <property type="entry name" value="HATPase_dom"/>
</dbReference>
<feature type="domain" description="Histidine kinase" evidence="5">
    <location>
        <begin position="1"/>
        <end position="70"/>
    </location>
</feature>
<accession>A0A6J4RFC0</accession>
<dbReference type="EMBL" id="CADCVJ010000091">
    <property type="protein sequence ID" value="CAA9471212.1"/>
    <property type="molecule type" value="Genomic_DNA"/>
</dbReference>
<dbReference type="PANTHER" id="PTHR43065:SF42">
    <property type="entry name" value="TWO-COMPONENT SENSOR PPRA"/>
    <property type="match status" value="1"/>
</dbReference>
<dbReference type="InterPro" id="IPR005467">
    <property type="entry name" value="His_kinase_dom"/>
</dbReference>
<dbReference type="PANTHER" id="PTHR43065">
    <property type="entry name" value="SENSOR HISTIDINE KINASE"/>
    <property type="match status" value="1"/>
</dbReference>
<sequence>LAVHDTGVGMDDETLRRVFEPFFTTKPPGRGTGLGLSTVYGIAKQWGGYVYGESVVGRGSAFSMLLPRAT</sequence>
<proteinExistence type="predicted"/>
<dbReference type="Pfam" id="PF02518">
    <property type="entry name" value="HATPase_c"/>
    <property type="match status" value="1"/>
</dbReference>
<evidence type="ECO:0000256" key="3">
    <source>
        <dbReference type="ARBA" id="ARBA00022777"/>
    </source>
</evidence>
<evidence type="ECO:0000259" key="5">
    <source>
        <dbReference type="PROSITE" id="PS50109"/>
    </source>
</evidence>
<reference evidence="6" key="1">
    <citation type="submission" date="2020-02" db="EMBL/GenBank/DDBJ databases">
        <authorList>
            <person name="Meier V. D."/>
        </authorList>
    </citation>
    <scope>NUCLEOTIDE SEQUENCE</scope>
    <source>
        <strain evidence="6">AVDCRST_MAG38</strain>
    </source>
</reference>
<evidence type="ECO:0000256" key="1">
    <source>
        <dbReference type="ARBA" id="ARBA00000085"/>
    </source>
</evidence>
<dbReference type="Gene3D" id="3.30.565.10">
    <property type="entry name" value="Histidine kinase-like ATPase, C-terminal domain"/>
    <property type="match status" value="1"/>
</dbReference>
<dbReference type="PROSITE" id="PS50109">
    <property type="entry name" value="HIS_KIN"/>
    <property type="match status" value="1"/>
</dbReference>